<comment type="caution">
    <text evidence="1">The sequence shown here is derived from an EMBL/GenBank/DDBJ whole genome shotgun (WGS) entry which is preliminary data.</text>
</comment>
<name>A0ACC2ICS3_9PEZI</name>
<keyword evidence="2" id="KW-1185">Reference proteome</keyword>
<dbReference type="Proteomes" id="UP001153334">
    <property type="component" value="Unassembled WGS sequence"/>
</dbReference>
<evidence type="ECO:0000313" key="1">
    <source>
        <dbReference type="EMBL" id="KAJ8112903.1"/>
    </source>
</evidence>
<gene>
    <name evidence="1" type="ORF">ONZ43_g5281</name>
</gene>
<protein>
    <submittedName>
        <fullName evidence="1">Uncharacterized protein</fullName>
    </submittedName>
</protein>
<dbReference type="EMBL" id="JAPESX010001591">
    <property type="protein sequence ID" value="KAJ8112903.1"/>
    <property type="molecule type" value="Genomic_DNA"/>
</dbReference>
<evidence type="ECO:0000313" key="2">
    <source>
        <dbReference type="Proteomes" id="UP001153334"/>
    </source>
</evidence>
<organism evidence="1 2">
    <name type="scientific">Nemania bipapillata</name>
    <dbReference type="NCBI Taxonomy" id="110536"/>
    <lineage>
        <taxon>Eukaryota</taxon>
        <taxon>Fungi</taxon>
        <taxon>Dikarya</taxon>
        <taxon>Ascomycota</taxon>
        <taxon>Pezizomycotina</taxon>
        <taxon>Sordariomycetes</taxon>
        <taxon>Xylariomycetidae</taxon>
        <taxon>Xylariales</taxon>
        <taxon>Xylariaceae</taxon>
        <taxon>Nemania</taxon>
    </lineage>
</organism>
<accession>A0ACC2ICS3</accession>
<sequence length="115" mass="12268">MHVAKLKGSGQREDEGNELGLEGLLADDLDVRRGSRGEATGEGRVAVDVELEQVEEGVVDNGDGAVELRLNTVVELERFAGLVATREGDPLDLVVSVLDVLARFSTAGVQDQRVL</sequence>
<proteinExistence type="predicted"/>
<reference evidence="1" key="1">
    <citation type="submission" date="2022-11" db="EMBL/GenBank/DDBJ databases">
        <title>Genome Sequence of Nemania bipapillata.</title>
        <authorList>
            <person name="Buettner E."/>
        </authorList>
    </citation>
    <scope>NUCLEOTIDE SEQUENCE</scope>
    <source>
        <strain evidence="1">CP14</strain>
    </source>
</reference>